<dbReference type="InterPro" id="IPR003593">
    <property type="entry name" value="AAA+_ATPase"/>
</dbReference>
<sequence length="613" mass="69320">MPRNSKATEETDKLTRIAIVSADKCKPKRCRQECKKSCPVVRMGKLCIEVTLNDKIATISEELCIGCGICVKKCPFEAITIINLPSNLERDTTHRYSQNSFKLHRLPIPRPGEVLGLVGTNGIGKSTALKILAGKQKPNLGRYSDPPDWTEILSHFRGSELQNYFTKILEDDLKALIKPQYVDQIPKAVKGTVQQLLDKKDERGNQNEICNSLDLQQIRDRAVEALSGGELQRFACAMVCIQRGDIFMFDEPSSYLDVKQRLKAAVTIRSLIHPDKFIIVVEHDLSVLDYLSDFICCLYGVPGAYGVVTMPFSVREVFDGGINIFLDGFVPTENLRFREESLVFKVAESATEEEVKRMHHYEYPRMNKTMGNFRLQVHPGQFTDSEILVLLGENGTGKTTFIRMLAGRLEPDEDSGDIPQLNISYKPQKISPKSQGIVRQLLHEKIRDAYVHPQFVTDVMKPLKIDEIMDQEVQNLSGGELQRVALTLCLGKPADVYLVDEPSAYLDSEQRLVAAKVIKRFILHAKKTGFVVEHDFIMATYLADRVIVFEGQPSVDTEAHTPQTLLAGMNRFLQLLGITFRRDPKNFRPRINKANSVKDVEQKHAGQYFFLED</sequence>
<dbReference type="InterPro" id="IPR034348">
    <property type="entry name" value="RLI_dom_1"/>
</dbReference>
<dbReference type="Pfam" id="PF04068">
    <property type="entry name" value="Fer4_RLI"/>
    <property type="match status" value="1"/>
</dbReference>
<proteinExistence type="inferred from homology"/>
<dbReference type="PROSITE" id="PS00198">
    <property type="entry name" value="4FE4S_FER_1"/>
    <property type="match status" value="1"/>
</dbReference>
<dbReference type="CDD" id="cd03236">
    <property type="entry name" value="ABC_RNaseL_inhibitor_domain1"/>
    <property type="match status" value="1"/>
</dbReference>
<dbReference type="InterPro" id="IPR027417">
    <property type="entry name" value="P-loop_NTPase"/>
</dbReference>
<dbReference type="PANTHER" id="PTHR19248">
    <property type="entry name" value="ATP-BINDING TRANSPORT PROTEIN-RELATED"/>
    <property type="match status" value="1"/>
</dbReference>
<dbReference type="InterPro" id="IPR007209">
    <property type="entry name" value="RNaseL-inhib-like_metal-bd_dom"/>
</dbReference>
<dbReference type="NCBIfam" id="NF009945">
    <property type="entry name" value="PRK13409.1"/>
    <property type="match status" value="1"/>
</dbReference>
<feature type="domain" description="ABC transporter" evidence="4">
    <location>
        <begin position="355"/>
        <end position="576"/>
    </location>
</feature>
<dbReference type="Proteomes" id="UP000792457">
    <property type="component" value="Unassembled WGS sequence"/>
</dbReference>
<dbReference type="FunFam" id="3.40.50.300:FF:000144">
    <property type="entry name" value="ATP-binding cassette sub-family E member 1"/>
    <property type="match status" value="1"/>
</dbReference>
<dbReference type="AlphaFoldDB" id="A0A8K0KAL2"/>
<dbReference type="PROSITE" id="PS50893">
    <property type="entry name" value="ABC_TRANSPORTER_2"/>
    <property type="match status" value="2"/>
</dbReference>
<dbReference type="Pfam" id="PF00037">
    <property type="entry name" value="Fer4"/>
    <property type="match status" value="1"/>
</dbReference>
<evidence type="ECO:0000259" key="4">
    <source>
        <dbReference type="PROSITE" id="PS50893"/>
    </source>
</evidence>
<evidence type="ECO:0000313" key="7">
    <source>
        <dbReference type="Proteomes" id="UP000792457"/>
    </source>
</evidence>
<keyword evidence="7" id="KW-1185">Reference proteome</keyword>
<comment type="similarity">
    <text evidence="3">Belongs to the ABC transporter superfamily. ABCE family.</text>
</comment>
<dbReference type="InterPro" id="IPR013283">
    <property type="entry name" value="RLI1"/>
</dbReference>
<dbReference type="InterPro" id="IPR017896">
    <property type="entry name" value="4Fe4S_Fe-S-bd"/>
</dbReference>
<dbReference type="GO" id="GO:0006412">
    <property type="term" value="P:translation"/>
    <property type="evidence" value="ECO:0007669"/>
    <property type="project" value="UniProtKB-ARBA"/>
</dbReference>
<dbReference type="CDD" id="cd03237">
    <property type="entry name" value="ABC_RNaseL_inhibitor_domain2"/>
    <property type="match status" value="1"/>
</dbReference>
<comment type="caution">
    <text evidence="6">The sequence shown here is derived from an EMBL/GenBank/DDBJ whole genome shotgun (WGS) entry which is preliminary data.</text>
</comment>
<evidence type="ECO:0000313" key="6">
    <source>
        <dbReference type="EMBL" id="KAG8230235.1"/>
    </source>
</evidence>
<evidence type="ECO:0000256" key="2">
    <source>
        <dbReference type="ARBA" id="ARBA00022840"/>
    </source>
</evidence>
<evidence type="ECO:0000256" key="3">
    <source>
        <dbReference type="ARBA" id="ARBA00061689"/>
    </source>
</evidence>
<dbReference type="Gene3D" id="3.40.50.300">
    <property type="entry name" value="P-loop containing nucleotide triphosphate hydrolases"/>
    <property type="match status" value="2"/>
</dbReference>
<keyword evidence="1" id="KW-0547">Nucleotide-binding</keyword>
<name>A0A8K0KAL2_LADFU</name>
<dbReference type="OrthoDB" id="6593433at2759"/>
<dbReference type="SUPFAM" id="SSF54862">
    <property type="entry name" value="4Fe-4S ferredoxins"/>
    <property type="match status" value="1"/>
</dbReference>
<feature type="domain" description="4Fe-4S ferredoxin-type" evidence="5">
    <location>
        <begin position="55"/>
        <end position="84"/>
    </location>
</feature>
<dbReference type="SUPFAM" id="SSF52540">
    <property type="entry name" value="P-loop containing nucleoside triphosphate hydrolases"/>
    <property type="match status" value="2"/>
</dbReference>
<evidence type="ECO:0000259" key="5">
    <source>
        <dbReference type="PROSITE" id="PS51379"/>
    </source>
</evidence>
<dbReference type="PROSITE" id="PS51379">
    <property type="entry name" value="4FE4S_FER_2"/>
    <property type="match status" value="1"/>
</dbReference>
<dbReference type="Pfam" id="PF00005">
    <property type="entry name" value="ABC_tran"/>
    <property type="match status" value="2"/>
</dbReference>
<accession>A0A8K0KAL2</accession>
<dbReference type="InterPro" id="IPR003439">
    <property type="entry name" value="ABC_transporter-like_ATP-bd"/>
</dbReference>
<protein>
    <recommendedName>
        <fullName evidence="8">ATP-binding cassette sub-family E member 1</fullName>
    </recommendedName>
</protein>
<dbReference type="FunFam" id="3.40.50.300:FF:000152">
    <property type="entry name" value="ATP-binding cassette, sub-family E, member 1"/>
    <property type="match status" value="1"/>
</dbReference>
<organism evidence="6 7">
    <name type="scientific">Ladona fulva</name>
    <name type="common">Scarce chaser dragonfly</name>
    <name type="synonym">Libellula fulva</name>
    <dbReference type="NCBI Taxonomy" id="123851"/>
    <lineage>
        <taxon>Eukaryota</taxon>
        <taxon>Metazoa</taxon>
        <taxon>Ecdysozoa</taxon>
        <taxon>Arthropoda</taxon>
        <taxon>Hexapoda</taxon>
        <taxon>Insecta</taxon>
        <taxon>Pterygota</taxon>
        <taxon>Palaeoptera</taxon>
        <taxon>Odonata</taxon>
        <taxon>Epiprocta</taxon>
        <taxon>Anisoptera</taxon>
        <taxon>Libelluloidea</taxon>
        <taxon>Libellulidae</taxon>
        <taxon>Ladona</taxon>
    </lineage>
</organism>
<dbReference type="GO" id="GO:0060255">
    <property type="term" value="P:regulation of macromolecule metabolic process"/>
    <property type="evidence" value="ECO:0007669"/>
    <property type="project" value="UniProtKB-ARBA"/>
</dbReference>
<gene>
    <name evidence="6" type="ORF">J437_LFUL010863</name>
</gene>
<keyword evidence="2" id="KW-0067">ATP-binding</keyword>
<dbReference type="PRINTS" id="PR01868">
    <property type="entry name" value="ABCEFAMILY"/>
</dbReference>
<dbReference type="EMBL" id="KZ308472">
    <property type="protein sequence ID" value="KAG8230235.1"/>
    <property type="molecule type" value="Genomic_DNA"/>
</dbReference>
<feature type="domain" description="ABC transporter" evidence="4">
    <location>
        <begin position="88"/>
        <end position="324"/>
    </location>
</feature>
<dbReference type="GO" id="GO:0005737">
    <property type="term" value="C:cytoplasm"/>
    <property type="evidence" value="ECO:0007669"/>
    <property type="project" value="UniProtKB-ARBA"/>
</dbReference>
<reference evidence="6" key="1">
    <citation type="submission" date="2013-04" db="EMBL/GenBank/DDBJ databases">
        <authorList>
            <person name="Qu J."/>
            <person name="Murali S.C."/>
            <person name="Bandaranaike D."/>
            <person name="Bellair M."/>
            <person name="Blankenburg K."/>
            <person name="Chao H."/>
            <person name="Dinh H."/>
            <person name="Doddapaneni H."/>
            <person name="Downs B."/>
            <person name="Dugan-Rocha S."/>
            <person name="Elkadiri S."/>
            <person name="Gnanaolivu R.D."/>
            <person name="Hernandez B."/>
            <person name="Javaid M."/>
            <person name="Jayaseelan J.C."/>
            <person name="Lee S."/>
            <person name="Li M."/>
            <person name="Ming W."/>
            <person name="Munidasa M."/>
            <person name="Muniz J."/>
            <person name="Nguyen L."/>
            <person name="Ongeri F."/>
            <person name="Osuji N."/>
            <person name="Pu L.-L."/>
            <person name="Puazo M."/>
            <person name="Qu C."/>
            <person name="Quiroz J."/>
            <person name="Raj R."/>
            <person name="Weissenberger G."/>
            <person name="Xin Y."/>
            <person name="Zou X."/>
            <person name="Han Y."/>
            <person name="Richards S."/>
            <person name="Worley K."/>
            <person name="Muzny D."/>
            <person name="Gibbs R."/>
        </authorList>
    </citation>
    <scope>NUCLEOTIDE SEQUENCE</scope>
    <source>
        <strain evidence="6">Sampled in the wild</strain>
    </source>
</reference>
<reference evidence="6" key="2">
    <citation type="submission" date="2017-10" db="EMBL/GenBank/DDBJ databases">
        <title>Ladona fulva Genome sequencing and assembly.</title>
        <authorList>
            <person name="Murali S."/>
            <person name="Richards S."/>
            <person name="Bandaranaike D."/>
            <person name="Bellair M."/>
            <person name="Blankenburg K."/>
            <person name="Chao H."/>
            <person name="Dinh H."/>
            <person name="Doddapaneni H."/>
            <person name="Dugan-Rocha S."/>
            <person name="Elkadiri S."/>
            <person name="Gnanaolivu R."/>
            <person name="Hernandez B."/>
            <person name="Skinner E."/>
            <person name="Javaid M."/>
            <person name="Lee S."/>
            <person name="Li M."/>
            <person name="Ming W."/>
            <person name="Munidasa M."/>
            <person name="Muniz J."/>
            <person name="Nguyen L."/>
            <person name="Hughes D."/>
            <person name="Osuji N."/>
            <person name="Pu L.-L."/>
            <person name="Puazo M."/>
            <person name="Qu C."/>
            <person name="Quiroz J."/>
            <person name="Raj R."/>
            <person name="Weissenberger G."/>
            <person name="Xin Y."/>
            <person name="Zou X."/>
            <person name="Han Y."/>
            <person name="Worley K."/>
            <person name="Muzny D."/>
            <person name="Gibbs R."/>
        </authorList>
    </citation>
    <scope>NUCLEOTIDE SEQUENCE</scope>
    <source>
        <strain evidence="6">Sampled in the wild</strain>
    </source>
</reference>
<evidence type="ECO:0000256" key="1">
    <source>
        <dbReference type="ARBA" id="ARBA00022741"/>
    </source>
</evidence>
<dbReference type="GO" id="GO:0005524">
    <property type="term" value="F:ATP binding"/>
    <property type="evidence" value="ECO:0007669"/>
    <property type="project" value="UniProtKB-KW"/>
</dbReference>
<dbReference type="GO" id="GO:0016887">
    <property type="term" value="F:ATP hydrolysis activity"/>
    <property type="evidence" value="ECO:0007669"/>
    <property type="project" value="InterPro"/>
</dbReference>
<dbReference type="InterPro" id="IPR017900">
    <property type="entry name" value="4Fe4S_Fe_S_CS"/>
</dbReference>
<evidence type="ECO:0008006" key="8">
    <source>
        <dbReference type="Google" id="ProtNLM"/>
    </source>
</evidence>
<dbReference type="SMART" id="SM00382">
    <property type="entry name" value="AAA"/>
    <property type="match status" value="2"/>
</dbReference>